<dbReference type="CDD" id="cd02027">
    <property type="entry name" value="APSK"/>
    <property type="match status" value="1"/>
</dbReference>
<accession>X1P673</accession>
<dbReference type="GO" id="GO:0005737">
    <property type="term" value="C:cytoplasm"/>
    <property type="evidence" value="ECO:0007669"/>
    <property type="project" value="TreeGrafter"/>
</dbReference>
<dbReference type="GO" id="GO:0019379">
    <property type="term" value="P:sulfate assimilation, phosphoadenylyl sulfate reduction by phosphoadenylyl-sulfate reductase (thioredoxin)"/>
    <property type="evidence" value="ECO:0007669"/>
    <property type="project" value="TreeGrafter"/>
</dbReference>
<dbReference type="EC" id="2.7.1.25" evidence="1"/>
<dbReference type="InterPro" id="IPR059117">
    <property type="entry name" value="APS_kinase_dom"/>
</dbReference>
<keyword evidence="3" id="KW-0547">Nucleotide-binding</keyword>
<dbReference type="NCBIfam" id="NF003013">
    <property type="entry name" value="PRK03846.1"/>
    <property type="match status" value="1"/>
</dbReference>
<evidence type="ECO:0000256" key="3">
    <source>
        <dbReference type="ARBA" id="ARBA00022741"/>
    </source>
</evidence>
<dbReference type="SUPFAM" id="SSF52540">
    <property type="entry name" value="P-loop containing nucleoside triphosphate hydrolases"/>
    <property type="match status" value="1"/>
</dbReference>
<dbReference type="GO" id="GO:0004020">
    <property type="term" value="F:adenylylsulfate kinase activity"/>
    <property type="evidence" value="ECO:0007669"/>
    <property type="project" value="InterPro"/>
</dbReference>
<dbReference type="GO" id="GO:0005524">
    <property type="term" value="F:ATP binding"/>
    <property type="evidence" value="ECO:0007669"/>
    <property type="project" value="InterPro"/>
</dbReference>
<dbReference type="InterPro" id="IPR002891">
    <property type="entry name" value="APS"/>
</dbReference>
<comment type="caution">
    <text evidence="6">The sequence shown here is derived from an EMBL/GenBank/DDBJ whole genome shotgun (WGS) entry which is preliminary data.</text>
</comment>
<dbReference type="Gene3D" id="3.40.50.300">
    <property type="entry name" value="P-loop containing nucleotide triphosphate hydrolases"/>
    <property type="match status" value="1"/>
</dbReference>
<sequence>MWNKKGVTLWFTGLPCSGKSSVADAVAEELRQNGFKAERLDADIIRKHLWRELGYSKEDRDENIRRATFLAKLLTKNGIIVLTSFISPYRELRDYARREIVDFVEIYAKCPVEVCIQRDTRGMYKKALSGEIPNFTGVSDPYEEPLNPELVIESDKEPLEESVTKVITRIKELGYIG</sequence>
<evidence type="ECO:0000313" key="6">
    <source>
        <dbReference type="EMBL" id="GAI51358.1"/>
    </source>
</evidence>
<dbReference type="PANTHER" id="PTHR42700:SF1">
    <property type="entry name" value="SULFATE ADENYLYLTRANSFERASE"/>
    <property type="match status" value="1"/>
</dbReference>
<dbReference type="GO" id="GO:0004781">
    <property type="term" value="F:sulfate adenylyltransferase (ATP) activity"/>
    <property type="evidence" value="ECO:0007669"/>
    <property type="project" value="TreeGrafter"/>
</dbReference>
<evidence type="ECO:0000256" key="1">
    <source>
        <dbReference type="ARBA" id="ARBA00012121"/>
    </source>
</evidence>
<dbReference type="NCBIfam" id="TIGR00455">
    <property type="entry name" value="apsK"/>
    <property type="match status" value="1"/>
</dbReference>
<dbReference type="Pfam" id="PF01583">
    <property type="entry name" value="APS_kinase"/>
    <property type="match status" value="1"/>
</dbReference>
<proteinExistence type="inferred from homology"/>
<dbReference type="EMBL" id="BARV01033542">
    <property type="protein sequence ID" value="GAI51358.1"/>
    <property type="molecule type" value="Genomic_DNA"/>
</dbReference>
<evidence type="ECO:0000259" key="5">
    <source>
        <dbReference type="Pfam" id="PF01583"/>
    </source>
</evidence>
<name>X1P673_9ZZZZ</name>
<dbReference type="HAMAP" id="MF_00065">
    <property type="entry name" value="Adenylyl_sulf_kinase"/>
    <property type="match status" value="1"/>
</dbReference>
<dbReference type="PANTHER" id="PTHR42700">
    <property type="entry name" value="SULFATE ADENYLYLTRANSFERASE"/>
    <property type="match status" value="1"/>
</dbReference>
<evidence type="ECO:0000256" key="2">
    <source>
        <dbReference type="ARBA" id="ARBA00022679"/>
    </source>
</evidence>
<dbReference type="InterPro" id="IPR050512">
    <property type="entry name" value="Sulf_AdTrans/APS_kinase"/>
</dbReference>
<keyword evidence="4" id="KW-0067">ATP-binding</keyword>
<feature type="domain" description="APS kinase" evidence="5">
    <location>
        <begin position="5"/>
        <end position="153"/>
    </location>
</feature>
<organism evidence="6">
    <name type="scientific">marine sediment metagenome</name>
    <dbReference type="NCBI Taxonomy" id="412755"/>
    <lineage>
        <taxon>unclassified sequences</taxon>
        <taxon>metagenomes</taxon>
        <taxon>ecological metagenomes</taxon>
    </lineage>
</organism>
<evidence type="ECO:0000256" key="4">
    <source>
        <dbReference type="ARBA" id="ARBA00022840"/>
    </source>
</evidence>
<protein>
    <recommendedName>
        <fullName evidence="1">adenylyl-sulfate kinase</fullName>
        <ecNumber evidence="1">2.7.1.25</ecNumber>
    </recommendedName>
</protein>
<dbReference type="InterPro" id="IPR027417">
    <property type="entry name" value="P-loop_NTPase"/>
</dbReference>
<dbReference type="GO" id="GO:0010134">
    <property type="term" value="P:sulfate assimilation via adenylyl sulfate reduction"/>
    <property type="evidence" value="ECO:0007669"/>
    <property type="project" value="TreeGrafter"/>
</dbReference>
<reference evidence="6" key="1">
    <citation type="journal article" date="2014" name="Front. Microbiol.">
        <title>High frequency of phylogenetically diverse reductive dehalogenase-homologous genes in deep subseafloor sedimentary metagenomes.</title>
        <authorList>
            <person name="Kawai M."/>
            <person name="Futagami T."/>
            <person name="Toyoda A."/>
            <person name="Takaki Y."/>
            <person name="Nishi S."/>
            <person name="Hori S."/>
            <person name="Arai W."/>
            <person name="Tsubouchi T."/>
            <person name="Morono Y."/>
            <person name="Uchiyama I."/>
            <person name="Ito T."/>
            <person name="Fujiyama A."/>
            <person name="Inagaki F."/>
            <person name="Takami H."/>
        </authorList>
    </citation>
    <scope>NUCLEOTIDE SEQUENCE</scope>
    <source>
        <strain evidence="6">Expedition CK06-06</strain>
    </source>
</reference>
<gene>
    <name evidence="6" type="ORF">S06H3_52705</name>
</gene>
<keyword evidence="2" id="KW-0808">Transferase</keyword>
<dbReference type="AlphaFoldDB" id="X1P673"/>